<evidence type="ECO:0000313" key="6">
    <source>
        <dbReference type="EMBL" id="OQV14844.1"/>
    </source>
</evidence>
<dbReference type="SUPFAM" id="SSF52113">
    <property type="entry name" value="BRCT domain"/>
    <property type="match status" value="2"/>
</dbReference>
<dbReference type="Proteomes" id="UP000192578">
    <property type="component" value="Unassembled WGS sequence"/>
</dbReference>
<feature type="region of interest" description="Disordered" evidence="4">
    <location>
        <begin position="1"/>
        <end position="30"/>
    </location>
</feature>
<name>A0A1W0WI08_HYPEX</name>
<accession>A0A1W0WI08</accession>
<organism evidence="6 7">
    <name type="scientific">Hypsibius exemplaris</name>
    <name type="common">Freshwater tardigrade</name>
    <dbReference type="NCBI Taxonomy" id="2072580"/>
    <lineage>
        <taxon>Eukaryota</taxon>
        <taxon>Metazoa</taxon>
        <taxon>Ecdysozoa</taxon>
        <taxon>Tardigrada</taxon>
        <taxon>Eutardigrada</taxon>
        <taxon>Parachela</taxon>
        <taxon>Hypsibioidea</taxon>
        <taxon>Hypsibiidae</taxon>
        <taxon>Hypsibius</taxon>
    </lineage>
</organism>
<feature type="region of interest" description="Disordered" evidence="4">
    <location>
        <begin position="680"/>
        <end position="708"/>
    </location>
</feature>
<dbReference type="InterPro" id="IPR047250">
    <property type="entry name" value="BRCT_p53bp1-like_rpt2"/>
</dbReference>
<evidence type="ECO:0000256" key="2">
    <source>
        <dbReference type="ARBA" id="ARBA00022763"/>
    </source>
</evidence>
<dbReference type="GO" id="GO:0000077">
    <property type="term" value="P:DNA damage checkpoint signaling"/>
    <property type="evidence" value="ECO:0007669"/>
    <property type="project" value="TreeGrafter"/>
</dbReference>
<dbReference type="Pfam" id="PF18428">
    <property type="entry name" value="BRCT_3"/>
    <property type="match status" value="1"/>
</dbReference>
<dbReference type="GO" id="GO:0045944">
    <property type="term" value="P:positive regulation of transcription by RNA polymerase II"/>
    <property type="evidence" value="ECO:0007669"/>
    <property type="project" value="TreeGrafter"/>
</dbReference>
<feature type="compositionally biased region" description="Polar residues" evidence="4">
    <location>
        <begin position="505"/>
        <end position="524"/>
    </location>
</feature>
<dbReference type="InterPro" id="IPR001357">
    <property type="entry name" value="BRCT_dom"/>
</dbReference>
<evidence type="ECO:0000256" key="3">
    <source>
        <dbReference type="ARBA" id="ARBA00023242"/>
    </source>
</evidence>
<evidence type="ECO:0000313" key="7">
    <source>
        <dbReference type="Proteomes" id="UP000192578"/>
    </source>
</evidence>
<comment type="caution">
    <text evidence="6">The sequence shown here is derived from an EMBL/GenBank/DDBJ whole genome shotgun (WGS) entry which is preliminary data.</text>
</comment>
<dbReference type="InterPro" id="IPR047252">
    <property type="entry name" value="TP53BP1-like"/>
</dbReference>
<dbReference type="InterPro" id="IPR047249">
    <property type="entry name" value="BRCT_p53bp1-like_rpt1"/>
</dbReference>
<comment type="subcellular location">
    <subcellularLocation>
        <location evidence="1">Nucleus</location>
    </subcellularLocation>
</comment>
<dbReference type="GO" id="GO:0005634">
    <property type="term" value="C:nucleus"/>
    <property type="evidence" value="ECO:0007669"/>
    <property type="project" value="UniProtKB-SubCell"/>
</dbReference>
<dbReference type="CDD" id="cd17724">
    <property type="entry name" value="BRCT_p53bp1_rpt2"/>
    <property type="match status" value="1"/>
</dbReference>
<dbReference type="OrthoDB" id="129353at2759"/>
<dbReference type="Gene3D" id="3.40.50.10190">
    <property type="entry name" value="BRCT domain"/>
    <property type="match status" value="2"/>
</dbReference>
<feature type="region of interest" description="Disordered" evidence="4">
    <location>
        <begin position="300"/>
        <end position="398"/>
    </location>
</feature>
<evidence type="ECO:0000259" key="5">
    <source>
        <dbReference type="PROSITE" id="PS50172"/>
    </source>
</evidence>
<dbReference type="GO" id="GO:0042393">
    <property type="term" value="F:histone binding"/>
    <property type="evidence" value="ECO:0007669"/>
    <property type="project" value="TreeGrafter"/>
</dbReference>
<feature type="domain" description="BRCT" evidence="5">
    <location>
        <begin position="926"/>
        <end position="1011"/>
    </location>
</feature>
<feature type="compositionally biased region" description="Low complexity" evidence="4">
    <location>
        <begin position="626"/>
        <end position="638"/>
    </location>
</feature>
<feature type="region of interest" description="Disordered" evidence="4">
    <location>
        <begin position="438"/>
        <end position="544"/>
    </location>
</feature>
<evidence type="ECO:0000256" key="1">
    <source>
        <dbReference type="ARBA" id="ARBA00004123"/>
    </source>
</evidence>
<keyword evidence="7" id="KW-1185">Reference proteome</keyword>
<feature type="compositionally biased region" description="Low complexity" evidence="4">
    <location>
        <begin position="442"/>
        <end position="454"/>
    </location>
</feature>
<gene>
    <name evidence="6" type="ORF">BV898_10992</name>
</gene>
<dbReference type="InterPro" id="IPR036420">
    <property type="entry name" value="BRCT_dom_sf"/>
</dbReference>
<dbReference type="AlphaFoldDB" id="A0A1W0WI08"/>
<proteinExistence type="predicted"/>
<reference evidence="7" key="1">
    <citation type="submission" date="2017-01" db="EMBL/GenBank/DDBJ databases">
        <title>Comparative genomics of anhydrobiosis in the tardigrade Hypsibius dujardini.</title>
        <authorList>
            <person name="Yoshida Y."/>
            <person name="Koutsovoulos G."/>
            <person name="Laetsch D."/>
            <person name="Stevens L."/>
            <person name="Kumar S."/>
            <person name="Horikawa D."/>
            <person name="Ishino K."/>
            <person name="Komine S."/>
            <person name="Tomita M."/>
            <person name="Blaxter M."/>
            <person name="Arakawa K."/>
        </authorList>
    </citation>
    <scope>NUCLEOTIDE SEQUENCE [LARGE SCALE GENOMIC DNA]</scope>
    <source>
        <strain evidence="7">Z151</strain>
    </source>
</reference>
<evidence type="ECO:0000256" key="4">
    <source>
        <dbReference type="SAM" id="MobiDB-lite"/>
    </source>
</evidence>
<feature type="compositionally biased region" description="Pro residues" evidence="4">
    <location>
        <begin position="487"/>
        <end position="497"/>
    </location>
</feature>
<sequence>MSRPKESSISMAMDTDNGAADNGSATGGASRPQFSIPDLLQLYRQTLYMAVKEADLSAAGNPFGEDGLAEIRADLDNWTNIEFDPPGCLRLSKKSGACQKIVSYWKKLLGSILTDRDPSSFGNHDRGVMTICKLLHKDFQIAVTAISKWNERAFPNIPTDQVKEKLSMNQLTFLCRRYHNDLTLIAHAFKSSVSSNDFKFLNPRLTETYPINDEPEYEIPRDDNASSSVPAVAKPVDKRKRPSQAKHDRNSANGDSLGLSMASMYGAMDMEPRLAQFSDALHNSPLPSPIDPSKAFFLQSQHRRHPPAPASPQHQPVLKSLLPRHNGGQRDREQPLNEQPLDLGSRHHQSSRSSTHHPNGNGHSNGHGNANGGMSSTSRKEATTTTGRSAQTLEMENQRLRDKTKKYVGVIMNLVQQIVGSGQVPFVDLRCIDAEDREELGSGHPPSSSGTSSHQEATNAVSRHHIGSSNQNSSSHRSSYSSLAAPPNTPNQSPAPIPVRRRSSKQVSNASFDQASARWNNVQPNIGMHSVNGAGGDGSKRTTTQPTVMMSTLTSLLSEPVLGQYNPNKHFSVIQHSNTNAGSPEGEETTNGGGNGGNGLISSSKSKRKNNPVKRELPGYAPHVTSSPDAGGSDDAGSVGSGGAGDYLSASESSKSVKASIFTPPIDTNYVESRGVAAMKRSSPDDMTRQVVPSRAPSHGISSGSNKRKCSLQTMTDSLLFATGGLSALAAMPEALPTEVPDSVSGHWLSPGQCVFAQLQDGVLFPAHVVEKAGSNDYVLAWMHEDGFQSTVSVKEIFTLDEILTEKRAVMVKDGLGGAGSAIEDGDYHLGRYLDANPDGTYAVFANWGEVVGCHLQNMIVVPQDSAHQVLPGTFGSRYAQRENTHEEAFPSDTKPSSTVAQKSSRLQPLVMNSSLSHTCFLITWGSSSVLKGCDDQQLADRIRVSGGEVVEKFEDLVSFHDGKKFLVAPSTCATPEFFQCLAANIPCVSYQWVIDCHNSKARRDYEDYLLPAGIDKEEVVFWHPRDYMFGTRRIGLYSDSTEFIDSHLETWLLAFKAGGVTACAIEQDHLANELSNVEIVVVDGICPDILRETAEAAGVTVVNESWLKSCLIHGKVMDWDSAEFMPLFD</sequence>
<dbReference type="PANTHER" id="PTHR15321">
    <property type="entry name" value="TUMOR SUPPRESSOR P53-BINDING PROTEIN 1"/>
    <property type="match status" value="1"/>
</dbReference>
<dbReference type="CDD" id="cd17745">
    <property type="entry name" value="BRCT_p53bp1_rpt1"/>
    <property type="match status" value="1"/>
</dbReference>
<feature type="compositionally biased region" description="Low complexity" evidence="4">
    <location>
        <begin position="468"/>
        <end position="482"/>
    </location>
</feature>
<protein>
    <submittedName>
        <fullName evidence="6">Tumor suppressor p53-binding protein 1</fullName>
    </submittedName>
</protein>
<keyword evidence="3" id="KW-0539">Nucleus</keyword>
<feature type="region of interest" description="Disordered" evidence="4">
    <location>
        <begin position="574"/>
        <end position="644"/>
    </location>
</feature>
<feature type="compositionally biased region" description="Low complexity" evidence="4">
    <location>
        <begin position="351"/>
        <end position="362"/>
    </location>
</feature>
<keyword evidence="2" id="KW-0227">DNA damage</keyword>
<dbReference type="EMBL" id="MTYJ01000098">
    <property type="protein sequence ID" value="OQV14844.1"/>
    <property type="molecule type" value="Genomic_DNA"/>
</dbReference>
<feature type="compositionally biased region" description="Polar residues" evidence="4">
    <location>
        <begin position="383"/>
        <end position="395"/>
    </location>
</feature>
<dbReference type="PANTHER" id="PTHR15321:SF3">
    <property type="entry name" value="TP53-BINDING PROTEIN 1"/>
    <property type="match status" value="1"/>
</dbReference>
<feature type="region of interest" description="Disordered" evidence="4">
    <location>
        <begin position="212"/>
        <end position="257"/>
    </location>
</feature>
<dbReference type="PROSITE" id="PS50172">
    <property type="entry name" value="BRCT"/>
    <property type="match status" value="1"/>
</dbReference>